<gene>
    <name evidence="1" type="ORF">GCM10011617_30150</name>
</gene>
<name>A0A918RRZ0_9SPHN</name>
<proteinExistence type="predicted"/>
<keyword evidence="2" id="KW-1185">Reference proteome</keyword>
<dbReference type="AlphaFoldDB" id="A0A918RRZ0"/>
<comment type="caution">
    <text evidence="1">The sequence shown here is derived from an EMBL/GenBank/DDBJ whole genome shotgun (WGS) entry which is preliminary data.</text>
</comment>
<evidence type="ECO:0000313" key="2">
    <source>
        <dbReference type="Proteomes" id="UP000634139"/>
    </source>
</evidence>
<reference evidence="1" key="2">
    <citation type="submission" date="2020-09" db="EMBL/GenBank/DDBJ databases">
        <authorList>
            <person name="Sun Q."/>
            <person name="Kim S."/>
        </authorList>
    </citation>
    <scope>NUCLEOTIDE SEQUENCE</scope>
    <source>
        <strain evidence="1">KCTC 32422</strain>
    </source>
</reference>
<dbReference type="EMBL" id="BMZD01000012">
    <property type="protein sequence ID" value="GHA07452.1"/>
    <property type="molecule type" value="Genomic_DNA"/>
</dbReference>
<evidence type="ECO:0000313" key="1">
    <source>
        <dbReference type="EMBL" id="GHA07452.1"/>
    </source>
</evidence>
<sequence>MRQYRLLVRLSNGTTTRIIVTAESDYAAKLIGEAQFGRGQVLHYTRAS</sequence>
<dbReference type="Proteomes" id="UP000634139">
    <property type="component" value="Unassembled WGS sequence"/>
</dbReference>
<accession>A0A918RRZ0</accession>
<organism evidence="1 2">
    <name type="scientific">Novosphingobium arvoryzae</name>
    <dbReference type="NCBI Taxonomy" id="1256514"/>
    <lineage>
        <taxon>Bacteria</taxon>
        <taxon>Pseudomonadati</taxon>
        <taxon>Pseudomonadota</taxon>
        <taxon>Alphaproteobacteria</taxon>
        <taxon>Sphingomonadales</taxon>
        <taxon>Sphingomonadaceae</taxon>
        <taxon>Novosphingobium</taxon>
    </lineage>
</organism>
<reference evidence="1" key="1">
    <citation type="journal article" date="2014" name="Int. J. Syst. Evol. Microbiol.">
        <title>Complete genome sequence of Corynebacterium casei LMG S-19264T (=DSM 44701T), isolated from a smear-ripened cheese.</title>
        <authorList>
            <consortium name="US DOE Joint Genome Institute (JGI-PGF)"/>
            <person name="Walter F."/>
            <person name="Albersmeier A."/>
            <person name="Kalinowski J."/>
            <person name="Ruckert C."/>
        </authorList>
    </citation>
    <scope>NUCLEOTIDE SEQUENCE</scope>
    <source>
        <strain evidence="1">KCTC 32422</strain>
    </source>
</reference>
<protein>
    <submittedName>
        <fullName evidence="1">Uncharacterized protein</fullName>
    </submittedName>
</protein>
<dbReference type="RefSeq" id="WP_189543027.1">
    <property type="nucleotide sequence ID" value="NZ_BMZD01000012.1"/>
</dbReference>